<dbReference type="Pfam" id="PF00440">
    <property type="entry name" value="TetR_N"/>
    <property type="match status" value="1"/>
</dbReference>
<feature type="domain" description="HTH tetR-type" evidence="5">
    <location>
        <begin position="17"/>
        <end position="77"/>
    </location>
</feature>
<dbReference type="PROSITE" id="PS50977">
    <property type="entry name" value="HTH_TETR_2"/>
    <property type="match status" value="1"/>
</dbReference>
<comment type="caution">
    <text evidence="7">The sequence shown here is derived from an EMBL/GenBank/DDBJ whole genome shotgun (WGS) entry which is preliminary data.</text>
</comment>
<proteinExistence type="predicted"/>
<evidence type="ECO:0000313" key="9">
    <source>
        <dbReference type="Proteomes" id="UP000231990"/>
    </source>
</evidence>
<evidence type="ECO:0000256" key="3">
    <source>
        <dbReference type="ARBA" id="ARBA00023163"/>
    </source>
</evidence>
<dbReference type="InterPro" id="IPR025996">
    <property type="entry name" value="MT1864/Rv1816-like_C"/>
</dbReference>
<dbReference type="AlphaFoldDB" id="A0A2M9ZRE5"/>
<dbReference type="EMBL" id="NPDZ01000001">
    <property type="protein sequence ID" value="PJZ74503.1"/>
    <property type="molecule type" value="Genomic_DNA"/>
</dbReference>
<dbReference type="InterPro" id="IPR001647">
    <property type="entry name" value="HTH_TetR"/>
</dbReference>
<dbReference type="Gene3D" id="1.10.357.10">
    <property type="entry name" value="Tetracycline Repressor, domain 2"/>
    <property type="match status" value="1"/>
</dbReference>
<dbReference type="GO" id="GO:0003677">
    <property type="term" value="F:DNA binding"/>
    <property type="evidence" value="ECO:0007669"/>
    <property type="project" value="UniProtKB-UniRule"/>
</dbReference>
<evidence type="ECO:0000256" key="1">
    <source>
        <dbReference type="ARBA" id="ARBA00023015"/>
    </source>
</evidence>
<protein>
    <submittedName>
        <fullName evidence="7">TetR family transcriptional regulator</fullName>
    </submittedName>
</protein>
<dbReference type="InterPro" id="IPR009057">
    <property type="entry name" value="Homeodomain-like_sf"/>
</dbReference>
<dbReference type="PANTHER" id="PTHR43479">
    <property type="entry name" value="ACREF/ENVCD OPERON REPRESSOR-RELATED"/>
    <property type="match status" value="1"/>
</dbReference>
<sequence length="213" mass="23878">MAVKKKGKKVQGSYHHGSLAETLKSLALKRLGESKDSDFTIREIARKAQVSHAAAYRHFPSRRDLLAELSKDGFIAITKSFEEAERSANPDDAIDQLKKIGVAYVTFCVRNPGYYRAMWHTDLGPKDDLPDLMEAGKNSFLKLWDTVLKCKEEGRTDLEAQDLSAACWSLVHGLSVLLNENLLSNPLIQFDKSNAEQIAERIISIHMHGIAKR</sequence>
<evidence type="ECO:0000256" key="2">
    <source>
        <dbReference type="ARBA" id="ARBA00023125"/>
    </source>
</evidence>
<dbReference type="RefSeq" id="WP_100711914.1">
    <property type="nucleotide sequence ID" value="NZ_NPDY01000001.1"/>
</dbReference>
<gene>
    <name evidence="6" type="ORF">CH360_00050</name>
    <name evidence="7" type="ORF">CH373_00050</name>
</gene>
<evidence type="ECO:0000313" key="6">
    <source>
        <dbReference type="EMBL" id="PJZ70971.1"/>
    </source>
</evidence>
<keyword evidence="2 4" id="KW-0238">DNA-binding</keyword>
<keyword evidence="8" id="KW-1185">Reference proteome</keyword>
<evidence type="ECO:0000256" key="4">
    <source>
        <dbReference type="PROSITE-ProRule" id="PRU00335"/>
    </source>
</evidence>
<dbReference type="Pfam" id="PF13305">
    <property type="entry name" value="TetR_C_33"/>
    <property type="match status" value="1"/>
</dbReference>
<dbReference type="OrthoDB" id="9179041at2"/>
<evidence type="ECO:0000313" key="7">
    <source>
        <dbReference type="EMBL" id="PJZ74503.1"/>
    </source>
</evidence>
<dbReference type="Proteomes" id="UP000231990">
    <property type="component" value="Unassembled WGS sequence"/>
</dbReference>
<organism evidence="7 9">
    <name type="scientific">Leptospira perolatii</name>
    <dbReference type="NCBI Taxonomy" id="2023191"/>
    <lineage>
        <taxon>Bacteria</taxon>
        <taxon>Pseudomonadati</taxon>
        <taxon>Spirochaetota</taxon>
        <taxon>Spirochaetia</taxon>
        <taxon>Leptospirales</taxon>
        <taxon>Leptospiraceae</taxon>
        <taxon>Leptospira</taxon>
    </lineage>
</organism>
<evidence type="ECO:0000259" key="5">
    <source>
        <dbReference type="PROSITE" id="PS50977"/>
    </source>
</evidence>
<dbReference type="InterPro" id="IPR036271">
    <property type="entry name" value="Tet_transcr_reg_TetR-rel_C_sf"/>
</dbReference>
<keyword evidence="3" id="KW-0804">Transcription</keyword>
<name>A0A2M9ZRE5_9LEPT</name>
<accession>A0A2M9ZRE5</accession>
<dbReference type="EMBL" id="NPDY01000001">
    <property type="protein sequence ID" value="PJZ70971.1"/>
    <property type="molecule type" value="Genomic_DNA"/>
</dbReference>
<dbReference type="SUPFAM" id="SSF48498">
    <property type="entry name" value="Tetracyclin repressor-like, C-terminal domain"/>
    <property type="match status" value="1"/>
</dbReference>
<dbReference type="PANTHER" id="PTHR43479:SF20">
    <property type="entry name" value="HTH TETR-TYPE DOMAIN-CONTAINING PROTEIN"/>
    <property type="match status" value="1"/>
</dbReference>
<dbReference type="SUPFAM" id="SSF46689">
    <property type="entry name" value="Homeodomain-like"/>
    <property type="match status" value="1"/>
</dbReference>
<evidence type="ECO:0000313" key="8">
    <source>
        <dbReference type="Proteomes" id="UP000231962"/>
    </source>
</evidence>
<dbReference type="Proteomes" id="UP000231962">
    <property type="component" value="Unassembled WGS sequence"/>
</dbReference>
<keyword evidence="1" id="KW-0805">Transcription regulation</keyword>
<feature type="DNA-binding region" description="H-T-H motif" evidence="4">
    <location>
        <begin position="40"/>
        <end position="59"/>
    </location>
</feature>
<reference evidence="8 9" key="1">
    <citation type="submission" date="2017-07" db="EMBL/GenBank/DDBJ databases">
        <title>Leptospira spp. isolated from tropical soils.</title>
        <authorList>
            <person name="Thibeaux R."/>
            <person name="Iraola G."/>
            <person name="Ferres I."/>
            <person name="Bierque E."/>
            <person name="Girault D."/>
            <person name="Soupe-Gilbert M.-E."/>
            <person name="Picardeau M."/>
            <person name="Goarant C."/>
        </authorList>
    </citation>
    <scope>NUCLEOTIDE SEQUENCE [LARGE SCALE GENOMIC DNA]</scope>
    <source>
        <strain evidence="7 9">FH1-B-B1</strain>
        <strain evidence="6 8">FH1-B-C1</strain>
    </source>
</reference>
<dbReference type="InterPro" id="IPR050624">
    <property type="entry name" value="HTH-type_Tx_Regulator"/>
</dbReference>